<feature type="compositionally biased region" description="Low complexity" evidence="6">
    <location>
        <begin position="155"/>
        <end position="170"/>
    </location>
</feature>
<evidence type="ECO:0000313" key="9">
    <source>
        <dbReference type="Proteomes" id="UP000825935"/>
    </source>
</evidence>
<keyword evidence="4" id="KW-0804">Transcription</keyword>
<protein>
    <recommendedName>
        <fullName evidence="7">TCP domain-containing protein</fullName>
    </recommendedName>
</protein>
<keyword evidence="9" id="KW-1185">Reference proteome</keyword>
<gene>
    <name evidence="8" type="ORF">KP509_16G003700</name>
</gene>
<dbReference type="GO" id="GO:0005634">
    <property type="term" value="C:nucleus"/>
    <property type="evidence" value="ECO:0007669"/>
    <property type="project" value="UniProtKB-SubCell"/>
</dbReference>
<dbReference type="InterPro" id="IPR017887">
    <property type="entry name" value="TF_TCP_subgr"/>
</dbReference>
<dbReference type="PROSITE" id="PS51369">
    <property type="entry name" value="TCP"/>
    <property type="match status" value="1"/>
</dbReference>
<dbReference type="AlphaFoldDB" id="A0A8T2T1S3"/>
<name>A0A8T2T1S3_CERRI</name>
<evidence type="ECO:0000256" key="6">
    <source>
        <dbReference type="SAM" id="MobiDB-lite"/>
    </source>
</evidence>
<dbReference type="Proteomes" id="UP000825935">
    <property type="component" value="Chromosome 16"/>
</dbReference>
<dbReference type="EMBL" id="CM035421">
    <property type="protein sequence ID" value="KAH7387069.1"/>
    <property type="molecule type" value="Genomic_DNA"/>
</dbReference>
<reference evidence="8" key="1">
    <citation type="submission" date="2021-08" db="EMBL/GenBank/DDBJ databases">
        <title>WGS assembly of Ceratopteris richardii.</title>
        <authorList>
            <person name="Marchant D.B."/>
            <person name="Chen G."/>
            <person name="Jenkins J."/>
            <person name="Shu S."/>
            <person name="Leebens-Mack J."/>
            <person name="Grimwood J."/>
            <person name="Schmutz J."/>
            <person name="Soltis P."/>
            <person name="Soltis D."/>
            <person name="Chen Z.-H."/>
        </authorList>
    </citation>
    <scope>NUCLEOTIDE SEQUENCE</scope>
    <source>
        <strain evidence="8">Whitten #5841</strain>
        <tissue evidence="8">Leaf</tissue>
    </source>
</reference>
<feature type="compositionally biased region" description="Polar residues" evidence="6">
    <location>
        <begin position="440"/>
        <end position="459"/>
    </location>
</feature>
<feature type="region of interest" description="Disordered" evidence="6">
    <location>
        <begin position="63"/>
        <end position="99"/>
    </location>
</feature>
<dbReference type="PANTHER" id="PTHR31072">
    <property type="entry name" value="TRANSCRIPTION FACTOR TCP4-RELATED"/>
    <property type="match status" value="1"/>
</dbReference>
<feature type="compositionally biased region" description="Polar residues" evidence="6">
    <location>
        <begin position="63"/>
        <end position="74"/>
    </location>
</feature>
<keyword evidence="2" id="KW-0805">Transcription regulation</keyword>
<evidence type="ECO:0000256" key="4">
    <source>
        <dbReference type="ARBA" id="ARBA00023163"/>
    </source>
</evidence>
<evidence type="ECO:0000259" key="7">
    <source>
        <dbReference type="PROSITE" id="PS51369"/>
    </source>
</evidence>
<comment type="subcellular location">
    <subcellularLocation>
        <location evidence="1">Nucleus</location>
    </subcellularLocation>
</comment>
<keyword evidence="5" id="KW-0539">Nucleus</keyword>
<keyword evidence="3" id="KW-0238">DNA-binding</keyword>
<feature type="region of interest" description="Disordered" evidence="6">
    <location>
        <begin position="151"/>
        <end position="178"/>
    </location>
</feature>
<evidence type="ECO:0000256" key="3">
    <source>
        <dbReference type="ARBA" id="ARBA00023125"/>
    </source>
</evidence>
<feature type="region of interest" description="Disordered" evidence="6">
    <location>
        <begin position="436"/>
        <end position="459"/>
    </location>
</feature>
<organism evidence="8 9">
    <name type="scientific">Ceratopteris richardii</name>
    <name type="common">Triangle waterfern</name>
    <dbReference type="NCBI Taxonomy" id="49495"/>
    <lineage>
        <taxon>Eukaryota</taxon>
        <taxon>Viridiplantae</taxon>
        <taxon>Streptophyta</taxon>
        <taxon>Embryophyta</taxon>
        <taxon>Tracheophyta</taxon>
        <taxon>Polypodiopsida</taxon>
        <taxon>Polypodiidae</taxon>
        <taxon>Polypodiales</taxon>
        <taxon>Pteridineae</taxon>
        <taxon>Pteridaceae</taxon>
        <taxon>Parkerioideae</taxon>
        <taxon>Ceratopteris</taxon>
    </lineage>
</organism>
<dbReference type="OrthoDB" id="1911901at2759"/>
<dbReference type="GO" id="GO:0043565">
    <property type="term" value="F:sequence-specific DNA binding"/>
    <property type="evidence" value="ECO:0007669"/>
    <property type="project" value="TreeGrafter"/>
</dbReference>
<evidence type="ECO:0000313" key="8">
    <source>
        <dbReference type="EMBL" id="KAH7387069.1"/>
    </source>
</evidence>
<evidence type="ECO:0000256" key="1">
    <source>
        <dbReference type="ARBA" id="ARBA00004123"/>
    </source>
</evidence>
<proteinExistence type="predicted"/>
<dbReference type="Pfam" id="PF03634">
    <property type="entry name" value="TCP"/>
    <property type="match status" value="1"/>
</dbReference>
<evidence type="ECO:0000256" key="2">
    <source>
        <dbReference type="ARBA" id="ARBA00023015"/>
    </source>
</evidence>
<dbReference type="GO" id="GO:0003700">
    <property type="term" value="F:DNA-binding transcription factor activity"/>
    <property type="evidence" value="ECO:0007669"/>
    <property type="project" value="InterPro"/>
</dbReference>
<comment type="caution">
    <text evidence="8">The sequence shown here is derived from an EMBL/GenBank/DDBJ whole genome shotgun (WGS) entry which is preliminary data.</text>
</comment>
<evidence type="ECO:0000256" key="5">
    <source>
        <dbReference type="ARBA" id="ARBA00023242"/>
    </source>
</evidence>
<feature type="compositionally biased region" description="Basic and acidic residues" evidence="6">
    <location>
        <begin position="88"/>
        <end position="99"/>
    </location>
</feature>
<accession>A0A8T2T1S3</accession>
<dbReference type="InterPro" id="IPR005333">
    <property type="entry name" value="Transcription_factor_TCP"/>
</dbReference>
<dbReference type="PANTHER" id="PTHR31072:SF170">
    <property type="entry name" value="TRANSCRIPTION FACTOR TCP15-RELATED"/>
    <property type="match status" value="1"/>
</dbReference>
<sequence>MSHSTAAAMTDTATGMTSLAMSVMTSNLSRKNVTEGQPIGDIVALSSQLPSSSRTHIQSQADFTISGPSSSDQSGALAPKKTPAKRASTKDRHTKVDGRGRRIRMPAACAARIFQLTRELGHKSDGETVEWLLHHAEAAVIAATGSGTVPAPFQTSGGSTRSSSTSISASLHKSKHVPGQSFGFSALGQIRSAMEPLNISNTLELARGKLSDWGHAADQHHIDRRMDLSIGQSHLSHDPKGDITQGHHDIMPGIQTEYLMGSVSDSIEAADTMGTENNIRKKFQGSSLTHLKEEQSDLGRSLVPMFRPASSIEGSAATSSSLVPAMWAMTGNPGVLGSRPLPGAFWMVQPAAPTMAGIAGLRDPSSASSMRNIGQSMIYPGSAGTFMHRFEGMAIDLRQGAGQYIAHTPTSLSQQAASNPGLGGSHLSILSSINSSYSNRPFTQQDPQAESGQGAISSQ</sequence>
<feature type="domain" description="TCP" evidence="7">
    <location>
        <begin position="89"/>
        <end position="143"/>
    </location>
</feature>